<feature type="domain" description="ABC-type glycine betaine transport system substrate-binding" evidence="2">
    <location>
        <begin position="41"/>
        <end position="328"/>
    </location>
</feature>
<dbReference type="OrthoDB" id="9787902at2"/>
<dbReference type="GO" id="GO:0043190">
    <property type="term" value="C:ATP-binding cassette (ABC) transporter complex"/>
    <property type="evidence" value="ECO:0007669"/>
    <property type="project" value="InterPro"/>
</dbReference>
<dbReference type="InterPro" id="IPR007210">
    <property type="entry name" value="ABC_Gly_betaine_transp_sub-bd"/>
</dbReference>
<gene>
    <name evidence="3" type="ORF">BN2475_120084</name>
</gene>
<evidence type="ECO:0000313" key="4">
    <source>
        <dbReference type="Proteomes" id="UP000187012"/>
    </source>
</evidence>
<dbReference type="RefSeq" id="WP_094778679.1">
    <property type="nucleotide sequence ID" value="NZ_CYGX02000012.1"/>
</dbReference>
<dbReference type="Gene3D" id="3.40.190.100">
    <property type="entry name" value="Glycine betaine-binding periplasmic protein, domain 2"/>
    <property type="match status" value="1"/>
</dbReference>
<reference evidence="3 4" key="1">
    <citation type="submission" date="2016-12" db="EMBL/GenBank/DDBJ databases">
        <authorList>
            <person name="Song W.-J."/>
            <person name="Kurnit D.M."/>
        </authorList>
    </citation>
    <scope>NUCLEOTIDE SEQUENCE [LARGE SCALE GENOMIC DNA]</scope>
    <source>
        <strain evidence="3 4">STM7296</strain>
    </source>
</reference>
<dbReference type="EMBL" id="CYGX02000012">
    <property type="protein sequence ID" value="SIT37542.1"/>
    <property type="molecule type" value="Genomic_DNA"/>
</dbReference>
<organism evidence="3 4">
    <name type="scientific">Paraburkholderia ribeironis</name>
    <dbReference type="NCBI Taxonomy" id="1247936"/>
    <lineage>
        <taxon>Bacteria</taxon>
        <taxon>Pseudomonadati</taxon>
        <taxon>Pseudomonadota</taxon>
        <taxon>Betaproteobacteria</taxon>
        <taxon>Burkholderiales</taxon>
        <taxon>Burkholderiaceae</taxon>
        <taxon>Paraburkholderia</taxon>
    </lineage>
</organism>
<dbReference type="STRING" id="1247936.BN2475_120084"/>
<evidence type="ECO:0000256" key="1">
    <source>
        <dbReference type="SAM" id="SignalP"/>
    </source>
</evidence>
<feature type="chain" id="PRO_5012771938" evidence="1">
    <location>
        <begin position="29"/>
        <end position="351"/>
    </location>
</feature>
<keyword evidence="1" id="KW-0732">Signal</keyword>
<dbReference type="Proteomes" id="UP000187012">
    <property type="component" value="Unassembled WGS sequence"/>
</dbReference>
<protein>
    <submittedName>
        <fullName evidence="3">Histidine ABC transporter, histidine-binding protein</fullName>
    </submittedName>
</protein>
<dbReference type="Gene3D" id="3.10.105.10">
    <property type="entry name" value="Dipeptide-binding Protein, Domain 3"/>
    <property type="match status" value="1"/>
</dbReference>
<dbReference type="Pfam" id="PF04069">
    <property type="entry name" value="OpuAC"/>
    <property type="match status" value="1"/>
</dbReference>
<proteinExistence type="predicted"/>
<evidence type="ECO:0000313" key="3">
    <source>
        <dbReference type="EMBL" id="SIT37542.1"/>
    </source>
</evidence>
<feature type="signal peptide" evidence="1">
    <location>
        <begin position="1"/>
        <end position="28"/>
    </location>
</feature>
<keyword evidence="4" id="KW-1185">Reference proteome</keyword>
<accession>A0A1N7RSA2</accession>
<name>A0A1N7RSA2_9BURK</name>
<evidence type="ECO:0000259" key="2">
    <source>
        <dbReference type="Pfam" id="PF04069"/>
    </source>
</evidence>
<dbReference type="AlphaFoldDB" id="A0A1N7RSA2"/>
<sequence length="351" mass="37568">MFKRFFPHALARALVVCAVGALGANAQAADLAQSSWCAAGKPVKFAEMGWDSAKFMTEVIRYVLEKGYGCKTELTPATNAIALQAVSTGDLNVMVEYWSGRTPAFETAAHDGRVKIVGSLVNGGSVEGYYVPDYVIKGDPTRGIKPIAPDLKSVTDLPHYKALFADPEDPSHGRLYNCPIGWQCESDTGQKMKAYKLDASYTDFHPGSGPALDAAIESAFTRGKPILFYYWEPSTILGRFHAVKLDEPAYNAACWKTINGSKDANPCGSASPPTTLRVVVSNSVADSDPAVLSLFDKVQFPIGAINATLAQMASTKLASRDAAVDYLKAHPAIVAGWVPDAVAQKVKASLK</sequence>
<dbReference type="GO" id="GO:0022857">
    <property type="term" value="F:transmembrane transporter activity"/>
    <property type="evidence" value="ECO:0007669"/>
    <property type="project" value="InterPro"/>
</dbReference>
<dbReference type="SUPFAM" id="SSF53850">
    <property type="entry name" value="Periplasmic binding protein-like II"/>
    <property type="match status" value="1"/>
</dbReference>